<dbReference type="InterPro" id="IPR016156">
    <property type="entry name" value="FAD/NAD-linked_Rdtase_dimer_sf"/>
</dbReference>
<dbReference type="GO" id="GO:0004148">
    <property type="term" value="F:dihydrolipoyl dehydrogenase (NADH) activity"/>
    <property type="evidence" value="ECO:0007669"/>
    <property type="project" value="UniProtKB-EC"/>
</dbReference>
<evidence type="ECO:0000256" key="9">
    <source>
        <dbReference type="ARBA" id="ARBA00049187"/>
    </source>
</evidence>
<evidence type="ECO:0000256" key="3">
    <source>
        <dbReference type="ARBA" id="ARBA00012608"/>
    </source>
</evidence>
<keyword evidence="13" id="KW-0676">Redox-active center</keyword>
<dbReference type="PANTHER" id="PTHR22912:SF217">
    <property type="entry name" value="DIHYDROLIPOYL DEHYDROGENASE"/>
    <property type="match status" value="1"/>
</dbReference>
<feature type="active site" description="Proton acceptor" evidence="10">
    <location>
        <position position="458"/>
    </location>
</feature>
<evidence type="ECO:0000313" key="17">
    <source>
        <dbReference type="EMBL" id="NVH58453.1"/>
    </source>
</evidence>
<dbReference type="InterPro" id="IPR001100">
    <property type="entry name" value="Pyr_nuc-diS_OxRdtase"/>
</dbReference>
<comment type="cofactor">
    <cofactor evidence="11 13">
        <name>FAD</name>
        <dbReference type="ChEBI" id="CHEBI:57692"/>
    </cofactor>
    <text evidence="11 13">Binds 1 FAD per subunit.</text>
</comment>
<evidence type="ECO:0000256" key="1">
    <source>
        <dbReference type="ARBA" id="ARBA00004496"/>
    </source>
</evidence>
<dbReference type="FunFam" id="3.30.390.30:FF:000001">
    <property type="entry name" value="Dihydrolipoyl dehydrogenase"/>
    <property type="match status" value="1"/>
</dbReference>
<feature type="disulfide bond" description="Redox-active" evidence="12">
    <location>
        <begin position="42"/>
        <end position="47"/>
    </location>
</feature>
<evidence type="ECO:0000256" key="5">
    <source>
        <dbReference type="ARBA" id="ARBA00022630"/>
    </source>
</evidence>
<keyword evidence="5 13" id="KW-0285">Flavoprotein</keyword>
<keyword evidence="7 13" id="KW-0560">Oxidoreductase</keyword>
<evidence type="ECO:0000256" key="11">
    <source>
        <dbReference type="PIRSR" id="PIRSR000350-3"/>
    </source>
</evidence>
<dbReference type="AlphaFoldDB" id="A0A850HQL1"/>
<dbReference type="Gene3D" id="3.30.390.30">
    <property type="match status" value="1"/>
</dbReference>
<dbReference type="InterPro" id="IPR004099">
    <property type="entry name" value="Pyr_nucl-diS_OxRdtase_dimer"/>
</dbReference>
<comment type="subcellular location">
    <subcellularLocation>
        <location evidence="1">Cytoplasm</location>
    </subcellularLocation>
</comment>
<dbReference type="GO" id="GO:0005737">
    <property type="term" value="C:cytoplasm"/>
    <property type="evidence" value="ECO:0007669"/>
    <property type="project" value="UniProtKB-SubCell"/>
</dbReference>
<dbReference type="PIRSF" id="PIRSF000350">
    <property type="entry name" value="Mercury_reductase_MerA"/>
    <property type="match status" value="1"/>
</dbReference>
<evidence type="ECO:0000313" key="16">
    <source>
        <dbReference type="EMBL" id="NSK14679.1"/>
    </source>
</evidence>
<dbReference type="NCBIfam" id="TIGR01350">
    <property type="entry name" value="lipoamide_DH"/>
    <property type="match status" value="1"/>
</dbReference>
<evidence type="ECO:0000256" key="12">
    <source>
        <dbReference type="PIRSR" id="PIRSR000350-4"/>
    </source>
</evidence>
<evidence type="ECO:0000259" key="14">
    <source>
        <dbReference type="Pfam" id="PF02852"/>
    </source>
</evidence>
<dbReference type="EMBL" id="JAAIUO010000004">
    <property type="protein sequence ID" value="NSK14679.1"/>
    <property type="molecule type" value="Genomic_DNA"/>
</dbReference>
<feature type="binding site" evidence="11">
    <location>
        <position position="275"/>
    </location>
    <ligand>
        <name>NAD(+)</name>
        <dbReference type="ChEBI" id="CHEBI:57540"/>
    </ligand>
</feature>
<sequence length="479" mass="52503">MGKRYDLVIIGAGPGGYIAAKKAAKAGMSVVIIDKGEVGGTCMNRGCIPTKALIHASTLYREMTECEKFGLYAERVGFDLQKIFEYKDLSASKMREELKKEFSELGIRFVKGTATIQSDRRVRVIFDAKETEYLEGENILIATGAKAKKVDLPGMDLPGVMTSEELLTSDASQYESLLILGGGVIGIELATVFNALGTKVTIVEIADRLLPNMDLEFSEALEEILRNRGIRICKESILEKIEKKAENGKDGLSCHFVYQGETQEEKVDAVLVSVGRSADTEHLFDPDVQIRLSGGKVVVDDFYMTSMPGVYAIGDVIGGIQLAHVASAQATYVVERMNQMRPSVIIEMVPSCLFTSISIVPSCLYTDPEIASVGITEEEARKKGIMLRCGKYVMDVNGQSIISREERGFIKLLFASDSDVLLGAQMMCPRATDMIGEMATAIANGLTSTQLMYAMRAHPTFNEAISCAVENSREDRPRW</sequence>
<dbReference type="EC" id="1.8.1.4" evidence="3 13"/>
<feature type="binding site" evidence="11">
    <location>
        <position position="204"/>
    </location>
    <ligand>
        <name>NAD(+)</name>
        <dbReference type="ChEBI" id="CHEBI:57540"/>
    </ligand>
</feature>
<dbReference type="PRINTS" id="PR00411">
    <property type="entry name" value="PNDRDTASEI"/>
</dbReference>
<dbReference type="Pfam" id="PF07992">
    <property type="entry name" value="Pyr_redox_2"/>
    <property type="match status" value="1"/>
</dbReference>
<name>A0A850HQL1_9FIRM</name>
<evidence type="ECO:0000256" key="2">
    <source>
        <dbReference type="ARBA" id="ARBA00007532"/>
    </source>
</evidence>
<gene>
    <name evidence="17" type="primary">lpdA</name>
    <name evidence="17" type="ORF">G5A66_07290</name>
    <name evidence="16" type="ORF">G5A75_07310</name>
</gene>
<evidence type="ECO:0000256" key="4">
    <source>
        <dbReference type="ARBA" id="ARBA00016961"/>
    </source>
</evidence>
<dbReference type="InterPro" id="IPR036188">
    <property type="entry name" value="FAD/NAD-bd_sf"/>
</dbReference>
<accession>A0A850HQL1</accession>
<comment type="caution">
    <text evidence="17">The sequence shown here is derived from an EMBL/GenBank/DDBJ whole genome shotgun (WGS) entry which is preliminary data.</text>
</comment>
<dbReference type="SUPFAM" id="SSF51905">
    <property type="entry name" value="FAD/NAD(P)-binding domain"/>
    <property type="match status" value="1"/>
</dbReference>
<comment type="catalytic activity">
    <reaction evidence="9 13">
        <text>N(6)-[(R)-dihydrolipoyl]-L-lysyl-[protein] + NAD(+) = N(6)-[(R)-lipoyl]-L-lysyl-[protein] + NADH + H(+)</text>
        <dbReference type="Rhea" id="RHEA:15045"/>
        <dbReference type="Rhea" id="RHEA-COMP:10474"/>
        <dbReference type="Rhea" id="RHEA-COMP:10475"/>
        <dbReference type="ChEBI" id="CHEBI:15378"/>
        <dbReference type="ChEBI" id="CHEBI:57540"/>
        <dbReference type="ChEBI" id="CHEBI:57945"/>
        <dbReference type="ChEBI" id="CHEBI:83099"/>
        <dbReference type="ChEBI" id="CHEBI:83100"/>
        <dbReference type="EC" id="1.8.1.4"/>
    </reaction>
</comment>
<dbReference type="Gene3D" id="3.50.50.60">
    <property type="entry name" value="FAD/NAD(P)-binding domain"/>
    <property type="match status" value="2"/>
</dbReference>
<dbReference type="InterPro" id="IPR023753">
    <property type="entry name" value="FAD/NAD-binding_dom"/>
</dbReference>
<organism evidence="17 18">
    <name type="scientific">Dorea phocaeensis</name>
    <dbReference type="NCBI Taxonomy" id="2040291"/>
    <lineage>
        <taxon>Bacteria</taxon>
        <taxon>Bacillati</taxon>
        <taxon>Bacillota</taxon>
        <taxon>Clostridia</taxon>
        <taxon>Lachnospirales</taxon>
        <taxon>Lachnospiraceae</taxon>
        <taxon>Dorea</taxon>
    </lineage>
</organism>
<evidence type="ECO:0000256" key="8">
    <source>
        <dbReference type="ARBA" id="ARBA00023027"/>
    </source>
</evidence>
<feature type="binding site" evidence="11">
    <location>
        <begin position="181"/>
        <end position="188"/>
    </location>
    <ligand>
        <name>NAD(+)</name>
        <dbReference type="ChEBI" id="CHEBI:57540"/>
    </ligand>
</feature>
<dbReference type="Proteomes" id="UP000528555">
    <property type="component" value="Unassembled WGS sequence"/>
</dbReference>
<keyword evidence="8 11" id="KW-0520">NAD</keyword>
<dbReference type="PRINTS" id="PR00368">
    <property type="entry name" value="FADPNR"/>
</dbReference>
<dbReference type="Proteomes" id="UP000701680">
    <property type="component" value="Unassembled WGS sequence"/>
</dbReference>
<protein>
    <recommendedName>
        <fullName evidence="4 13">Dihydrolipoyl dehydrogenase</fullName>
        <ecNumber evidence="3 13">1.8.1.4</ecNumber>
    </recommendedName>
</protein>
<comment type="similarity">
    <text evidence="2 13">Belongs to the class-I pyridine nucleotide-disulfide oxidoreductase family.</text>
</comment>
<dbReference type="PANTHER" id="PTHR22912">
    <property type="entry name" value="DISULFIDE OXIDOREDUCTASE"/>
    <property type="match status" value="1"/>
</dbReference>
<evidence type="ECO:0000256" key="6">
    <source>
        <dbReference type="ARBA" id="ARBA00022827"/>
    </source>
</evidence>
<evidence type="ECO:0000256" key="7">
    <source>
        <dbReference type="ARBA" id="ARBA00023002"/>
    </source>
</evidence>
<dbReference type="Pfam" id="PF02852">
    <property type="entry name" value="Pyr_redox_dim"/>
    <property type="match status" value="1"/>
</dbReference>
<dbReference type="EMBL" id="JAAITX010000004">
    <property type="protein sequence ID" value="NVH58453.1"/>
    <property type="molecule type" value="Genomic_DNA"/>
</dbReference>
<evidence type="ECO:0000313" key="18">
    <source>
        <dbReference type="Proteomes" id="UP000528555"/>
    </source>
</evidence>
<feature type="domain" description="Pyridine nucleotide-disulphide oxidoreductase dimerisation" evidence="14">
    <location>
        <begin position="360"/>
        <end position="466"/>
    </location>
</feature>
<evidence type="ECO:0000256" key="10">
    <source>
        <dbReference type="PIRSR" id="PIRSR000350-2"/>
    </source>
</evidence>
<keyword evidence="18" id="KW-1185">Reference proteome</keyword>
<reference evidence="18 19" key="1">
    <citation type="journal article" date="2020" name="Cell Host Microbe">
        <title>Functional and Genomic Variation between Human-Derived Isolates of Lachnospiraceae Reveals Inter- and Intra-Species Diversity.</title>
        <authorList>
            <person name="Sorbara M.T."/>
            <person name="Littmann E.R."/>
            <person name="Fontana E."/>
            <person name="Moody T.U."/>
            <person name="Kohout C.E."/>
            <person name="Gjonbalaj M."/>
            <person name="Eaton V."/>
            <person name="Seok R."/>
            <person name="Leiner I.M."/>
            <person name="Pamer E.G."/>
        </authorList>
    </citation>
    <scope>NUCLEOTIDE SEQUENCE [LARGE SCALE GENOMIC DNA]</scope>
    <source>
        <strain evidence="17 18">MSK.17.11</strain>
        <strain evidence="16 19">MSK.17.38</strain>
    </source>
</reference>
<evidence type="ECO:0000313" key="19">
    <source>
        <dbReference type="Proteomes" id="UP000701680"/>
    </source>
</evidence>
<dbReference type="InterPro" id="IPR006258">
    <property type="entry name" value="Lipoamide_DH"/>
</dbReference>
<dbReference type="InterPro" id="IPR050151">
    <property type="entry name" value="Class-I_Pyr_Nuc-Dis_Oxidored"/>
</dbReference>
<dbReference type="SUPFAM" id="SSF55424">
    <property type="entry name" value="FAD/NAD-linked reductases, dimerisation (C-terminal) domain"/>
    <property type="match status" value="1"/>
</dbReference>
<feature type="binding site" evidence="11">
    <location>
        <position position="315"/>
    </location>
    <ligand>
        <name>FAD</name>
        <dbReference type="ChEBI" id="CHEBI:57692"/>
    </ligand>
</feature>
<dbReference type="RefSeq" id="WP_173814696.1">
    <property type="nucleotide sequence ID" value="NZ_JAAITX010000004.1"/>
</dbReference>
<evidence type="ECO:0000259" key="15">
    <source>
        <dbReference type="Pfam" id="PF07992"/>
    </source>
</evidence>
<feature type="domain" description="FAD/NAD(P)-binding" evidence="15">
    <location>
        <begin position="5"/>
        <end position="330"/>
    </location>
</feature>
<dbReference type="GO" id="GO:0050660">
    <property type="term" value="F:flavin adenine dinucleotide binding"/>
    <property type="evidence" value="ECO:0007669"/>
    <property type="project" value="InterPro"/>
</dbReference>
<keyword evidence="11" id="KW-0547">Nucleotide-binding</keyword>
<dbReference type="GO" id="GO:0006103">
    <property type="term" value="P:2-oxoglutarate metabolic process"/>
    <property type="evidence" value="ECO:0007669"/>
    <property type="project" value="TreeGrafter"/>
</dbReference>
<feature type="binding site" evidence="11">
    <location>
        <position position="51"/>
    </location>
    <ligand>
        <name>FAD</name>
        <dbReference type="ChEBI" id="CHEBI:57692"/>
    </ligand>
</feature>
<comment type="miscellaneous">
    <text evidence="13">The active site is a redox-active disulfide bond.</text>
</comment>
<reference evidence="17" key="2">
    <citation type="submission" date="2020-02" db="EMBL/GenBank/DDBJ databases">
        <authorList>
            <person name="Littmann E."/>
            <person name="Sorbara M."/>
        </authorList>
    </citation>
    <scope>NUCLEOTIDE SEQUENCE</scope>
    <source>
        <strain evidence="17">MSK.17.11</strain>
        <strain evidence="16">MSK.17.38</strain>
    </source>
</reference>
<evidence type="ECO:0000256" key="13">
    <source>
        <dbReference type="RuleBase" id="RU003692"/>
    </source>
</evidence>
<keyword evidence="6 11" id="KW-0274">FAD</keyword>
<proteinExistence type="inferred from homology"/>